<feature type="region of interest" description="Disordered" evidence="1">
    <location>
        <begin position="200"/>
        <end position="221"/>
    </location>
</feature>
<dbReference type="PANTHER" id="PTHR12069:SF0">
    <property type="entry name" value="DNA-DIRECTED RNA POLYMERASE III SUBUNIT RPC5"/>
    <property type="match status" value="1"/>
</dbReference>
<reference evidence="3" key="1">
    <citation type="journal article" date="2013" name="Proc. Natl. Acad. Sci. U.S.A.">
        <title>Genome structure and metabolic features in the red seaweed Chondrus crispus shed light on evolution of the Archaeplastida.</title>
        <authorList>
            <person name="Collen J."/>
            <person name="Porcel B."/>
            <person name="Carre W."/>
            <person name="Ball S.G."/>
            <person name="Chaparro C."/>
            <person name="Tonon T."/>
            <person name="Barbeyron T."/>
            <person name="Michel G."/>
            <person name="Noel B."/>
            <person name="Valentin K."/>
            <person name="Elias M."/>
            <person name="Artiguenave F."/>
            <person name="Arun A."/>
            <person name="Aury J.M."/>
            <person name="Barbosa-Neto J.F."/>
            <person name="Bothwell J.H."/>
            <person name="Bouget F.Y."/>
            <person name="Brillet L."/>
            <person name="Cabello-Hurtado F."/>
            <person name="Capella-Gutierrez S."/>
            <person name="Charrier B."/>
            <person name="Cladiere L."/>
            <person name="Cock J.M."/>
            <person name="Coelho S.M."/>
            <person name="Colleoni C."/>
            <person name="Czjzek M."/>
            <person name="Da Silva C."/>
            <person name="Delage L."/>
            <person name="Denoeud F."/>
            <person name="Deschamps P."/>
            <person name="Dittami S.M."/>
            <person name="Gabaldon T."/>
            <person name="Gachon C.M."/>
            <person name="Groisillier A."/>
            <person name="Herve C."/>
            <person name="Jabbari K."/>
            <person name="Katinka M."/>
            <person name="Kloareg B."/>
            <person name="Kowalczyk N."/>
            <person name="Labadie K."/>
            <person name="Leblanc C."/>
            <person name="Lopez P.J."/>
            <person name="McLachlan D.H."/>
            <person name="Meslet-Cladiere L."/>
            <person name="Moustafa A."/>
            <person name="Nehr Z."/>
            <person name="Nyvall Collen P."/>
            <person name="Panaud O."/>
            <person name="Partensky F."/>
            <person name="Poulain J."/>
            <person name="Rensing S.A."/>
            <person name="Rousvoal S."/>
            <person name="Samson G."/>
            <person name="Symeonidi A."/>
            <person name="Weissenbach J."/>
            <person name="Zambounis A."/>
            <person name="Wincker P."/>
            <person name="Boyen C."/>
        </authorList>
    </citation>
    <scope>NUCLEOTIDE SEQUENCE [LARGE SCALE GENOMIC DNA]</scope>
    <source>
        <strain evidence="3">cv. Stackhouse</strain>
    </source>
</reference>
<dbReference type="PhylomeDB" id="R7QD67"/>
<dbReference type="InterPro" id="IPR006886">
    <property type="entry name" value="RNA_pol_III_Rpc5"/>
</dbReference>
<dbReference type="AlphaFoldDB" id="R7QD67"/>
<proteinExistence type="predicted"/>
<dbReference type="KEGG" id="ccp:CHC_T00003447001"/>
<evidence type="ECO:0000313" key="3">
    <source>
        <dbReference type="Proteomes" id="UP000012073"/>
    </source>
</evidence>
<name>R7QD67_CHOCR</name>
<gene>
    <name evidence="2" type="ORF">CHC_T00003447001</name>
</gene>
<dbReference type="OrthoDB" id="340681at2759"/>
<protein>
    <recommendedName>
        <fullName evidence="4">DNA-directed RNA polymerase III subunit RPC5</fullName>
    </recommendedName>
</protein>
<dbReference type="STRING" id="2769.R7QD67"/>
<accession>R7QD67</accession>
<evidence type="ECO:0000256" key="1">
    <source>
        <dbReference type="SAM" id="MobiDB-lite"/>
    </source>
</evidence>
<organism evidence="2 3">
    <name type="scientific">Chondrus crispus</name>
    <name type="common">Carrageen Irish moss</name>
    <name type="synonym">Polymorpha crispa</name>
    <dbReference type="NCBI Taxonomy" id="2769"/>
    <lineage>
        <taxon>Eukaryota</taxon>
        <taxon>Rhodophyta</taxon>
        <taxon>Florideophyceae</taxon>
        <taxon>Rhodymeniophycidae</taxon>
        <taxon>Gigartinales</taxon>
        <taxon>Gigartinaceae</taxon>
        <taxon>Chondrus</taxon>
    </lineage>
</organism>
<feature type="compositionally biased region" description="Basic and acidic residues" evidence="1">
    <location>
        <begin position="200"/>
        <end position="210"/>
    </location>
</feature>
<dbReference type="GeneID" id="17322922"/>
<dbReference type="EMBL" id="HG001729">
    <property type="protein sequence ID" value="CDF35395.1"/>
    <property type="molecule type" value="Genomic_DNA"/>
</dbReference>
<dbReference type="Pfam" id="PF04801">
    <property type="entry name" value="RPC5"/>
    <property type="match status" value="1"/>
</dbReference>
<keyword evidence="3" id="KW-1185">Reference proteome</keyword>
<evidence type="ECO:0008006" key="4">
    <source>
        <dbReference type="Google" id="ProtNLM"/>
    </source>
</evidence>
<sequence>MSFPHHDDEEDQVVGEVDIFLSQPKDSCELHVLQYPLRNAMVGIGKDRRVTGVNVRPKHGRVEVKLAVLPDNPDPDEITATGGCTKSFDMAQELADEKNIGEEQVLRSRPNRSAPDSNYAVASYIPPESTDDNRACFTIVPLRSVIQLRPTFDYLDVYDASVAKHRAEEKAARDKARGLHIQSQKQDDGDVAPLQVSFRRRETERAAERRKSSHATLRQQEEGEAWVPLEFVPHGHVEAKHQREFLFNASLSSIASVVKEEAMYDVETTYTDLFCTHTRHVQLGLVAKANNSNEPLSAKALRRLPIEAAVAHVLIHARIVSYREICELLGKQAQAAEVLHAIRLGAFCLRGCWAAKKGRKKGLAKQRAIAERYDASRVLVLNLFRTSRIVSEQSAMQALGETVMISESSIEAILKEVADRKRGVGWEFRLEDGCEFVAQNPELCKVQDDDWERRVASATEALAKKKRKKKKR</sequence>
<dbReference type="RefSeq" id="XP_005715214.1">
    <property type="nucleotide sequence ID" value="XM_005715157.1"/>
</dbReference>
<dbReference type="Proteomes" id="UP000012073">
    <property type="component" value="Unassembled WGS sequence"/>
</dbReference>
<dbReference type="GO" id="GO:0005666">
    <property type="term" value="C:RNA polymerase III complex"/>
    <property type="evidence" value="ECO:0007669"/>
    <property type="project" value="TreeGrafter"/>
</dbReference>
<dbReference type="OMA" id="MVQFPLR"/>
<dbReference type="GO" id="GO:0042797">
    <property type="term" value="P:tRNA transcription by RNA polymerase III"/>
    <property type="evidence" value="ECO:0007669"/>
    <property type="project" value="TreeGrafter"/>
</dbReference>
<dbReference type="PANTHER" id="PTHR12069">
    <property type="entry name" value="DNA-DIRECTED RNA POLYMERASES III 80 KDA POLYPEPTIDE RNA POLYMERASE III SUBUNIT 5"/>
    <property type="match status" value="1"/>
</dbReference>
<evidence type="ECO:0000313" key="2">
    <source>
        <dbReference type="EMBL" id="CDF35395.1"/>
    </source>
</evidence>
<dbReference type="Gramene" id="CDF35395">
    <property type="protein sequence ID" value="CDF35395"/>
    <property type="gene ID" value="CHC_T00003447001"/>
</dbReference>